<evidence type="ECO:0000259" key="6">
    <source>
        <dbReference type="PROSITE" id="PS50011"/>
    </source>
</evidence>
<dbReference type="EC" id="2.7.11.1" evidence="7"/>
<comment type="similarity">
    <text evidence="1">Belongs to the DNA2/NAM7 helicase family.</text>
</comment>
<dbReference type="InterPro" id="IPR050534">
    <property type="entry name" value="Coronavir_polyprotein_1ab"/>
</dbReference>
<evidence type="ECO:0000256" key="1">
    <source>
        <dbReference type="ARBA" id="ARBA00007913"/>
    </source>
</evidence>
<dbReference type="Pfam" id="PF13195">
    <property type="entry name" value="DUF4011"/>
    <property type="match status" value="1"/>
</dbReference>
<evidence type="ECO:0000313" key="7">
    <source>
        <dbReference type="EMBL" id="QDS88793.1"/>
    </source>
</evidence>
<dbReference type="SUPFAM" id="SSF52540">
    <property type="entry name" value="P-loop containing nucleoside triphosphate hydrolases"/>
    <property type="match status" value="2"/>
</dbReference>
<dbReference type="PANTHER" id="PTHR43788:SF8">
    <property type="entry name" value="DNA-BINDING PROTEIN SMUBP-2"/>
    <property type="match status" value="1"/>
</dbReference>
<evidence type="ECO:0000256" key="2">
    <source>
        <dbReference type="ARBA" id="ARBA00022741"/>
    </source>
</evidence>
<dbReference type="GO" id="GO:0043139">
    <property type="term" value="F:5'-3' DNA helicase activity"/>
    <property type="evidence" value="ECO:0007669"/>
    <property type="project" value="TreeGrafter"/>
</dbReference>
<dbReference type="EMBL" id="CP036261">
    <property type="protein sequence ID" value="QDS88793.1"/>
    <property type="molecule type" value="Genomic_DNA"/>
</dbReference>
<dbReference type="InterPro" id="IPR011009">
    <property type="entry name" value="Kinase-like_dom_sf"/>
</dbReference>
<keyword evidence="2" id="KW-0547">Nucleotide-binding</keyword>
<keyword evidence="4" id="KW-0347">Helicase</keyword>
<evidence type="ECO:0000256" key="4">
    <source>
        <dbReference type="ARBA" id="ARBA00022806"/>
    </source>
</evidence>
<dbReference type="InterPro" id="IPR049468">
    <property type="entry name" value="Restrct_endonuc-II-like_dom"/>
</dbReference>
<evidence type="ECO:0000313" key="8">
    <source>
        <dbReference type="Proteomes" id="UP000319557"/>
    </source>
</evidence>
<dbReference type="InterPro" id="IPR047187">
    <property type="entry name" value="SF1_C_Upf1"/>
</dbReference>
<dbReference type="Proteomes" id="UP000319557">
    <property type="component" value="Chromosome"/>
</dbReference>
<dbReference type="Gene3D" id="1.10.510.10">
    <property type="entry name" value="Transferase(Phosphotransferase) domain 1"/>
    <property type="match status" value="1"/>
</dbReference>
<dbReference type="InterPro" id="IPR000719">
    <property type="entry name" value="Prot_kinase_dom"/>
</dbReference>
<keyword evidence="3" id="KW-0378">Hydrolase</keyword>
<reference evidence="7 8" key="1">
    <citation type="submission" date="2019-02" db="EMBL/GenBank/DDBJ databases">
        <title>Deep-cultivation of Planctomycetes and their phenomic and genomic characterization uncovers novel biology.</title>
        <authorList>
            <person name="Wiegand S."/>
            <person name="Jogler M."/>
            <person name="Boedeker C."/>
            <person name="Pinto D."/>
            <person name="Vollmers J."/>
            <person name="Rivas-Marin E."/>
            <person name="Kohn T."/>
            <person name="Peeters S.H."/>
            <person name="Heuer A."/>
            <person name="Rast P."/>
            <person name="Oberbeckmann S."/>
            <person name="Bunk B."/>
            <person name="Jeske O."/>
            <person name="Meyerdierks A."/>
            <person name="Storesund J.E."/>
            <person name="Kallscheuer N."/>
            <person name="Luecker S."/>
            <person name="Lage O.M."/>
            <person name="Pohl T."/>
            <person name="Merkel B.J."/>
            <person name="Hornburger P."/>
            <person name="Mueller R.-W."/>
            <person name="Bruemmer F."/>
            <person name="Labrenz M."/>
            <person name="Spormann A.M."/>
            <person name="Op den Camp H."/>
            <person name="Overmann J."/>
            <person name="Amann R."/>
            <person name="Jetten M.S.M."/>
            <person name="Mascher T."/>
            <person name="Medema M.H."/>
            <person name="Devos D.P."/>
            <person name="Kaster A.-K."/>
            <person name="Ovreas L."/>
            <person name="Rohde M."/>
            <person name="Galperin M.Y."/>
            <person name="Jogler C."/>
        </authorList>
    </citation>
    <scope>NUCLEOTIDE SEQUENCE [LARGE SCALE GENOMIC DNA]</scope>
    <source>
        <strain evidence="7 8">EC9</strain>
    </source>
</reference>
<dbReference type="SMART" id="SM00220">
    <property type="entry name" value="S_TKc"/>
    <property type="match status" value="1"/>
</dbReference>
<dbReference type="PANTHER" id="PTHR43788">
    <property type="entry name" value="DNA2/NAM7 HELICASE FAMILY MEMBER"/>
    <property type="match status" value="1"/>
</dbReference>
<dbReference type="InterPro" id="IPR027417">
    <property type="entry name" value="P-loop_NTPase"/>
</dbReference>
<gene>
    <name evidence="7" type="primary">prkC_10</name>
    <name evidence="7" type="ORF">EC9_29880</name>
</gene>
<dbReference type="PROSITE" id="PS50011">
    <property type="entry name" value="PROTEIN_KINASE_DOM"/>
    <property type="match status" value="1"/>
</dbReference>
<evidence type="ECO:0000256" key="3">
    <source>
        <dbReference type="ARBA" id="ARBA00022801"/>
    </source>
</evidence>
<dbReference type="GO" id="GO:0004674">
    <property type="term" value="F:protein serine/threonine kinase activity"/>
    <property type="evidence" value="ECO:0007669"/>
    <property type="project" value="UniProtKB-EC"/>
</dbReference>
<dbReference type="GO" id="GO:0016787">
    <property type="term" value="F:hydrolase activity"/>
    <property type="evidence" value="ECO:0007669"/>
    <property type="project" value="UniProtKB-KW"/>
</dbReference>
<dbReference type="OrthoDB" id="9757917at2"/>
<keyword evidence="5" id="KW-0067">ATP-binding</keyword>
<dbReference type="Pfam" id="PF13087">
    <property type="entry name" value="AAA_12"/>
    <property type="match status" value="1"/>
</dbReference>
<dbReference type="InterPro" id="IPR041679">
    <property type="entry name" value="DNA2/NAM7-like_C"/>
</dbReference>
<dbReference type="CDD" id="cd18808">
    <property type="entry name" value="SF1_C_Upf1"/>
    <property type="match status" value="1"/>
</dbReference>
<dbReference type="Pfam" id="PF13086">
    <property type="entry name" value="AAA_11"/>
    <property type="match status" value="1"/>
</dbReference>
<protein>
    <submittedName>
        <fullName evidence="7">Serine/threonine-protein kinase PrkC</fullName>
        <ecNumber evidence="7">2.7.11.1</ecNumber>
    </submittedName>
</protein>
<name>A0A517M1N4_9BACT</name>
<dbReference type="InterPro" id="IPR025103">
    <property type="entry name" value="DUF4011"/>
</dbReference>
<dbReference type="KEGG" id="ruv:EC9_29880"/>
<feature type="domain" description="Protein kinase" evidence="6">
    <location>
        <begin position="91"/>
        <end position="365"/>
    </location>
</feature>
<dbReference type="GO" id="GO:0005524">
    <property type="term" value="F:ATP binding"/>
    <property type="evidence" value="ECO:0007669"/>
    <property type="project" value="UniProtKB-KW"/>
</dbReference>
<dbReference type="Gene3D" id="3.40.50.300">
    <property type="entry name" value="P-loop containing nucleotide triphosphate hydrolases"/>
    <property type="match status" value="3"/>
</dbReference>
<dbReference type="Pfam" id="PF18741">
    <property type="entry name" value="MTES_1575"/>
    <property type="match status" value="1"/>
</dbReference>
<sequence>MSLVKICPKCGHPNDLTEMYCSGEGTTGNGCGFSVATVAATVPNSAGTTVEGPDEDEPQADERRCVNGHAMFPDDLVCIECGGDVASETAEQQPADDASLIFGDRYRVVQTLKQEDDLADRYLVEPTVSNEATDRKDLLLCKHYPLGIDRDEEVQSILLSLNSPRCLRLIDVGDRDHRSFEVYESCPHGTIVDLAIESPFEEAFCRDLVDQNSTALNDLQDAGLLHRDLQPKNIGLQSSDPIDLVVSNYNAAAVAELEIHVAPNPRTSRYTAPECFAGISTFASDWWSLGVILLERLTGGNLFEEIDSRAFQLLILTRPVPIPEELDDSWQTLLKGLLTRDHSRRWGHAQVTAWLAGETDLQHYFESDLDADDQGVAIRLGDEDYHSAARYALAAASPEHWQDAVVQLASGELGTWLAEGKLDDRARENWDTIVEDHSLGSDQQLMLALLVLNDQLPLCFDGEIVSPASFAATAVRSLAWLRGSIASHLMRISRELWFVDVAERREAAERLIQKREIPIDAARFDALSLIVDRETLLQQWGRRQADWPESRHLALAHLLSKHSLSEVELLVLLAAPLTEFRSADDLLDEAEREANAAGIGTFWDREAARQGLQQGRREVFEALGDRLSDFVRCGVATADQWADTFRFEHRISLARAVALLCVPAEQWQKPEGGEHWRLLMDFFRRKVLSSVQRGPLMSLRISKNSARIDVAQLGSGAIQADSLIHAIIGNDGNPSRVDPSVLAGDPILQRRLRRLRNNCENYQRDTGISSLHLGFPFLVRRDVDAGQSRPRFVPLLLWPVKLDYAEGQNTSLRIAADREQERVRLNPAYGVLLTQEKKQRFADALLEIQSRDSITGEQLIEFLQPLFADAHEQVLAESAPLPAEPSLPEDIHCRLVASGVIFQCDFAGQELADELDKLQNLPFDASPAATLLRLDCAEDVIPAPIPPTEQRFLVTEADPSQEAAVFAARNPPGLLIQGPPGTGKSQTIVNIVADAVARGQTVLVVCQKQAALEVVGHRLESSGLGDRTVLIGDPSRDRKPFLTRLRAELAELRGQLGRESAAAKHRTQAAEVGRLEAELDRIHEAMTHPVLQSGLTYEQVVADLIEHGNQPTTVSVPSLRPLLKPLAIASVKAIGQQIESIAPLWLAARYENSSLHALKRFSADRDTIVAVKHALDAFIQCEGIRHEELEEATRVVDINQFDMRAMEGWLSEHQTAIEATSEPTLATTGKWVELFESGVADAELHRLTGLAADAQSNLAPESELLLRTKLSPLSDAEIDALHHDSRTISRWQRSWLRKIWPPYHSAVSRLAQFCGSDAAQVGEEIAAIGDALQYEAAARVGCRGYEQARMRLQLEAPVVNLSSQLLGDKVRSLMTRLQDAKALIDRGNNCPCRDHYHLALRAGTSLAIREFLTAASQGVRLDRLRNESLETLQPLEAWFETAWIDRVTGLLRLGEPTNKETDGIVAAWDSLAAFQTFRLRSDSISDVVRSGLAAMAPKREVWESMPAESAGDLMRQTVQREALLAWRANAEEQWPWLLIDREEFESKVAQLRDGCKALGEAVRRLVPQLPAVDKIARRNRWDDILMFTGPRAKKLRETVDMGREFGLYQMRPIWLANPDTVSRIFPLQQGLFDVVVFDEASQLPVEYALPAIYRGKTIVVSGDEKQLPPAKFFAAAFDDEDETPTDLEGEELEDAIESRGKRREVKDCGDLLELASPVFPKVMLNVHYRSKYRQLIDFSNAAYYENGLSVPVLHPPEKVAELKPIEFVEVDGVYENQSNEIEADRVVDSIRTLWASMPIAATPTIGVVTFNLKQAELIEDKLELLAEQDEAFRQALMQQRNRVQDGERCGFFVKNVESVQGDERDWMIFSTTFGNNAQGSFRRNFGVLGQRGGERRLNVATTRAKHRMVIYSSMPLERISDTRQSLVAPQTPRDYLQAYLMYAKAVSDARFDDATRILGAFGPRSSTRSLTDAHADSFVIEVQTFLESEGYVVESPRANDAFRFDLAIRRPEDGMFAIAIECDSPRHPDLKYARHRELWRRDVLKSTVPTIYRVWSRMWLVDETTERKRLLEAVKKAVGNT</sequence>
<accession>A0A517M1N4</accession>
<dbReference type="RefSeq" id="WP_145346246.1">
    <property type="nucleotide sequence ID" value="NZ_CP036261.1"/>
</dbReference>
<keyword evidence="7" id="KW-0808">Transferase</keyword>
<keyword evidence="7" id="KW-0418">Kinase</keyword>
<keyword evidence="8" id="KW-1185">Reference proteome</keyword>
<evidence type="ECO:0000256" key="5">
    <source>
        <dbReference type="ARBA" id="ARBA00022840"/>
    </source>
</evidence>
<dbReference type="SUPFAM" id="SSF56112">
    <property type="entry name" value="Protein kinase-like (PK-like)"/>
    <property type="match status" value="1"/>
</dbReference>
<proteinExistence type="inferred from homology"/>
<organism evidence="7 8">
    <name type="scientific">Rosistilla ulvae</name>
    <dbReference type="NCBI Taxonomy" id="1930277"/>
    <lineage>
        <taxon>Bacteria</taxon>
        <taxon>Pseudomonadati</taxon>
        <taxon>Planctomycetota</taxon>
        <taxon>Planctomycetia</taxon>
        <taxon>Pirellulales</taxon>
        <taxon>Pirellulaceae</taxon>
        <taxon>Rosistilla</taxon>
    </lineage>
</organism>
<dbReference type="InterPro" id="IPR041677">
    <property type="entry name" value="DNA2/NAM7_AAA_11"/>
</dbReference>
<dbReference type="Pfam" id="PF00069">
    <property type="entry name" value="Pkinase"/>
    <property type="match status" value="1"/>
</dbReference>